<dbReference type="PANTHER" id="PTHR44520">
    <property type="entry name" value="RESPONSE REGULATOR RCP1-RELATED"/>
    <property type="match status" value="1"/>
</dbReference>
<evidence type="ECO:0000259" key="2">
    <source>
        <dbReference type="PROSITE" id="PS50110"/>
    </source>
</evidence>
<feature type="domain" description="Response regulatory" evidence="2">
    <location>
        <begin position="7"/>
        <end position="132"/>
    </location>
</feature>
<gene>
    <name evidence="3" type="ORF">JKA74_03740</name>
</gene>
<dbReference type="InterPro" id="IPR052893">
    <property type="entry name" value="TCS_response_regulator"/>
</dbReference>
<keyword evidence="1" id="KW-0597">Phosphoprotein</keyword>
<organism evidence="3 4">
    <name type="scientific">Marivirga aurantiaca</name>
    <dbReference type="NCBI Taxonomy" id="2802615"/>
    <lineage>
        <taxon>Bacteria</taxon>
        <taxon>Pseudomonadati</taxon>
        <taxon>Bacteroidota</taxon>
        <taxon>Cytophagia</taxon>
        <taxon>Cytophagales</taxon>
        <taxon>Marivirgaceae</taxon>
        <taxon>Marivirga</taxon>
    </lineage>
</organism>
<evidence type="ECO:0000256" key="1">
    <source>
        <dbReference type="PROSITE-ProRule" id="PRU00169"/>
    </source>
</evidence>
<sequence>MHKNTVHILLVEDNEGDILLIKEAFEEAKIVLKMSIVNDGQSAIDFLNQLPPYQKATPPDLILLDINLPRLNGHEVLCQIKSNEVFKSIPVIMLTTSSSPKDINTAYANHVNSYITKPVDINNFLNVVTGIENFWINIVNLPTNR</sequence>
<dbReference type="CDD" id="cd17557">
    <property type="entry name" value="REC_Rcp-like"/>
    <property type="match status" value="1"/>
</dbReference>
<name>A0A934WW91_9BACT</name>
<feature type="modified residue" description="4-aspartylphosphate" evidence="1">
    <location>
        <position position="65"/>
    </location>
</feature>
<dbReference type="SUPFAM" id="SSF52172">
    <property type="entry name" value="CheY-like"/>
    <property type="match status" value="1"/>
</dbReference>
<dbReference type="Pfam" id="PF00072">
    <property type="entry name" value="Response_reg"/>
    <property type="match status" value="1"/>
</dbReference>
<dbReference type="AlphaFoldDB" id="A0A934WW91"/>
<reference evidence="3" key="1">
    <citation type="submission" date="2021-01" db="EMBL/GenBank/DDBJ databases">
        <title>Marivirga aurantiaca sp. nov., isolated from intertidal surface sediments.</title>
        <authorList>
            <person name="Zhang M."/>
        </authorList>
    </citation>
    <scope>NUCLEOTIDE SEQUENCE</scope>
    <source>
        <strain evidence="3">S37H4</strain>
    </source>
</reference>
<accession>A0A934WW91</accession>
<keyword evidence="4" id="KW-1185">Reference proteome</keyword>
<proteinExistence type="predicted"/>
<dbReference type="InterPro" id="IPR001789">
    <property type="entry name" value="Sig_transdc_resp-reg_receiver"/>
</dbReference>
<dbReference type="PROSITE" id="PS50110">
    <property type="entry name" value="RESPONSE_REGULATORY"/>
    <property type="match status" value="1"/>
</dbReference>
<dbReference type="EMBL" id="JAEQBW010000001">
    <property type="protein sequence ID" value="MBK6264139.1"/>
    <property type="molecule type" value="Genomic_DNA"/>
</dbReference>
<protein>
    <submittedName>
        <fullName evidence="3">Response regulator</fullName>
    </submittedName>
</protein>
<dbReference type="GO" id="GO:0000160">
    <property type="term" value="P:phosphorelay signal transduction system"/>
    <property type="evidence" value="ECO:0007669"/>
    <property type="project" value="InterPro"/>
</dbReference>
<dbReference type="RefSeq" id="WP_201429813.1">
    <property type="nucleotide sequence ID" value="NZ_JAEQBW010000001.1"/>
</dbReference>
<dbReference type="Proteomes" id="UP000611723">
    <property type="component" value="Unassembled WGS sequence"/>
</dbReference>
<dbReference type="Gene3D" id="3.40.50.2300">
    <property type="match status" value="1"/>
</dbReference>
<dbReference type="InterPro" id="IPR011006">
    <property type="entry name" value="CheY-like_superfamily"/>
</dbReference>
<dbReference type="PANTHER" id="PTHR44520:SF2">
    <property type="entry name" value="RESPONSE REGULATOR RCP1"/>
    <property type="match status" value="1"/>
</dbReference>
<evidence type="ECO:0000313" key="4">
    <source>
        <dbReference type="Proteomes" id="UP000611723"/>
    </source>
</evidence>
<evidence type="ECO:0000313" key="3">
    <source>
        <dbReference type="EMBL" id="MBK6264139.1"/>
    </source>
</evidence>
<dbReference type="SMART" id="SM00448">
    <property type="entry name" value="REC"/>
    <property type="match status" value="1"/>
</dbReference>
<comment type="caution">
    <text evidence="3">The sequence shown here is derived from an EMBL/GenBank/DDBJ whole genome shotgun (WGS) entry which is preliminary data.</text>
</comment>